<reference evidence="3" key="1">
    <citation type="submission" date="2019-07" db="EMBL/GenBank/DDBJ databases">
        <title>De Novo Assembly of kiwifruit Actinidia rufa.</title>
        <authorList>
            <person name="Sugita-Konishi S."/>
            <person name="Sato K."/>
            <person name="Mori E."/>
            <person name="Abe Y."/>
            <person name="Kisaki G."/>
            <person name="Hamano K."/>
            <person name="Suezawa K."/>
            <person name="Otani M."/>
            <person name="Fukuda T."/>
            <person name="Manabe T."/>
            <person name="Gomi K."/>
            <person name="Tabuchi M."/>
            <person name="Akimitsu K."/>
            <person name="Kataoka I."/>
        </authorList>
    </citation>
    <scope>NUCLEOTIDE SEQUENCE [LARGE SCALE GENOMIC DNA]</scope>
    <source>
        <strain evidence="3">cv. Fuchu</strain>
    </source>
</reference>
<evidence type="ECO:0000256" key="1">
    <source>
        <dbReference type="SAM" id="MobiDB-lite"/>
    </source>
</evidence>
<dbReference type="EMBL" id="BJWL01000126">
    <property type="protein sequence ID" value="GFS30714.1"/>
    <property type="molecule type" value="Genomic_DNA"/>
</dbReference>
<protein>
    <submittedName>
        <fullName evidence="2">Uncharacterized protein</fullName>
    </submittedName>
</protein>
<keyword evidence="3" id="KW-1185">Reference proteome</keyword>
<organism evidence="2 3">
    <name type="scientific">Actinidia rufa</name>
    <dbReference type="NCBI Taxonomy" id="165716"/>
    <lineage>
        <taxon>Eukaryota</taxon>
        <taxon>Viridiplantae</taxon>
        <taxon>Streptophyta</taxon>
        <taxon>Embryophyta</taxon>
        <taxon>Tracheophyta</taxon>
        <taxon>Spermatophyta</taxon>
        <taxon>Magnoliopsida</taxon>
        <taxon>eudicotyledons</taxon>
        <taxon>Gunneridae</taxon>
        <taxon>Pentapetalae</taxon>
        <taxon>asterids</taxon>
        <taxon>Ericales</taxon>
        <taxon>Actinidiaceae</taxon>
        <taxon>Actinidia</taxon>
    </lineage>
</organism>
<sequence>MRCEKVRPVNEINGSHSAGGQNFDAGGNSAPQEIASQASLVDGFYEKLSKSF</sequence>
<dbReference type="Proteomes" id="UP000585474">
    <property type="component" value="Unassembled WGS sequence"/>
</dbReference>
<evidence type="ECO:0000313" key="3">
    <source>
        <dbReference type="Proteomes" id="UP000585474"/>
    </source>
</evidence>
<comment type="caution">
    <text evidence="2">The sequence shown here is derived from an EMBL/GenBank/DDBJ whole genome shotgun (WGS) entry which is preliminary data.</text>
</comment>
<feature type="region of interest" description="Disordered" evidence="1">
    <location>
        <begin position="1"/>
        <end position="31"/>
    </location>
</feature>
<name>A0A7J0DBV8_9ERIC</name>
<dbReference type="AlphaFoldDB" id="A0A7J0DBV8"/>
<proteinExistence type="predicted"/>
<accession>A0A7J0DBV8</accession>
<evidence type="ECO:0000313" key="2">
    <source>
        <dbReference type="EMBL" id="GFS30714.1"/>
    </source>
</evidence>
<gene>
    <name evidence="2" type="ORF">Acr_00g0013530</name>
</gene>